<accession>A0ABD3XV53</accession>
<keyword evidence="4" id="KW-1185">Reference proteome</keyword>
<gene>
    <name evidence="3" type="ORF">ACJMK2_002209</name>
</gene>
<dbReference type="EMBL" id="JBJQND010000001">
    <property type="protein sequence ID" value="KAL3889887.1"/>
    <property type="molecule type" value="Genomic_DNA"/>
</dbReference>
<organism evidence="3 4">
    <name type="scientific">Sinanodonta woodiana</name>
    <name type="common">Chinese pond mussel</name>
    <name type="synonym">Anodonta woodiana</name>
    <dbReference type="NCBI Taxonomy" id="1069815"/>
    <lineage>
        <taxon>Eukaryota</taxon>
        <taxon>Metazoa</taxon>
        <taxon>Spiralia</taxon>
        <taxon>Lophotrochozoa</taxon>
        <taxon>Mollusca</taxon>
        <taxon>Bivalvia</taxon>
        <taxon>Autobranchia</taxon>
        <taxon>Heteroconchia</taxon>
        <taxon>Palaeoheterodonta</taxon>
        <taxon>Unionida</taxon>
        <taxon>Unionoidea</taxon>
        <taxon>Unionidae</taxon>
        <taxon>Unioninae</taxon>
        <taxon>Sinanodonta</taxon>
    </lineage>
</organism>
<keyword evidence="1" id="KW-0472">Membrane</keyword>
<dbReference type="Proteomes" id="UP001634394">
    <property type="component" value="Unassembled WGS sequence"/>
</dbReference>
<evidence type="ECO:0000256" key="1">
    <source>
        <dbReference type="SAM" id="Phobius"/>
    </source>
</evidence>
<name>A0ABD3XV53_SINWO</name>
<feature type="transmembrane region" description="Helical" evidence="1">
    <location>
        <begin position="47"/>
        <end position="70"/>
    </location>
</feature>
<feature type="chain" id="PRO_5044820587" evidence="2">
    <location>
        <begin position="19"/>
        <end position="153"/>
    </location>
</feature>
<evidence type="ECO:0000313" key="3">
    <source>
        <dbReference type="EMBL" id="KAL3889887.1"/>
    </source>
</evidence>
<keyword evidence="2" id="KW-0732">Signal</keyword>
<evidence type="ECO:0000313" key="4">
    <source>
        <dbReference type="Proteomes" id="UP001634394"/>
    </source>
</evidence>
<protein>
    <submittedName>
        <fullName evidence="3">Uncharacterized protein</fullName>
    </submittedName>
</protein>
<sequence>MAWKILTLFLLLDGFVGATLLMMGVASSYWSKHVSAVWNCSLGDDCLAVRVMMIISTVFGTIHTFIILVHMLNEVGPNTWKIFTFAFISALLTVIFGLVSIIVYKAKLEAGQSFTLASSLTLTCVGSACIFFNIIFILLEMRSQREADAYLSI</sequence>
<feature type="transmembrane region" description="Helical" evidence="1">
    <location>
        <begin position="116"/>
        <end position="139"/>
    </location>
</feature>
<reference evidence="3 4" key="1">
    <citation type="submission" date="2024-11" db="EMBL/GenBank/DDBJ databases">
        <title>Chromosome-level genome assembly of the freshwater bivalve Anodonta woodiana.</title>
        <authorList>
            <person name="Chen X."/>
        </authorList>
    </citation>
    <scope>NUCLEOTIDE SEQUENCE [LARGE SCALE GENOMIC DNA]</scope>
    <source>
        <strain evidence="3">MN2024</strain>
        <tissue evidence="3">Gills</tissue>
    </source>
</reference>
<comment type="caution">
    <text evidence="3">The sequence shown here is derived from an EMBL/GenBank/DDBJ whole genome shotgun (WGS) entry which is preliminary data.</text>
</comment>
<evidence type="ECO:0000256" key="2">
    <source>
        <dbReference type="SAM" id="SignalP"/>
    </source>
</evidence>
<dbReference type="Gene3D" id="1.20.140.150">
    <property type="match status" value="1"/>
</dbReference>
<dbReference type="AlphaFoldDB" id="A0ABD3XV53"/>
<keyword evidence="1" id="KW-1133">Transmembrane helix</keyword>
<feature type="signal peptide" evidence="2">
    <location>
        <begin position="1"/>
        <end position="18"/>
    </location>
</feature>
<keyword evidence="1" id="KW-0812">Transmembrane</keyword>
<proteinExistence type="predicted"/>
<feature type="transmembrane region" description="Helical" evidence="1">
    <location>
        <begin position="82"/>
        <end position="104"/>
    </location>
</feature>